<sequence length="334" mass="37878">MLTMVRTFFQKRFNLWLSRRIPPAKQHHLTSKNVFIFPTRFGFVYIAFVLVLFLLGTNYQNNIIVLVSFLLASFFITAMLHSFNNFSGLVIISDSVEKGFADQEIIFTLTLLTDKPRYDFYAEFVNTQLHAANAKLVCCNKENTNLKLSLVSQRRGELQLGRVRLSSEYAFGLFKSWSVLDFDHKAIVYPRRLVLPSAQYQMTGMQQDDGLSLYSTNVQAGHDDFAELKSFVLGESLSRTAWKQLAKGQGHFSKHYQESQGSPMWLKLSDMPAVSLEKKLSFLAYLICEFTQDKQSFGLLLDGAAGKHTLISIEPSLGSQHQEACLTALANYSC</sequence>
<name>A0A4P6P5M2_9GAMM</name>
<keyword evidence="1" id="KW-0812">Transmembrane</keyword>
<evidence type="ECO:0000313" key="2">
    <source>
        <dbReference type="EMBL" id="QBG34682.1"/>
    </source>
</evidence>
<dbReference type="KEGG" id="lsd:EMK97_02450"/>
<dbReference type="OrthoDB" id="5298497at2"/>
<keyword evidence="1" id="KW-0472">Membrane</keyword>
<organism evidence="2 3">
    <name type="scientific">Litorilituus sediminis</name>
    <dbReference type="NCBI Taxonomy" id="718192"/>
    <lineage>
        <taxon>Bacteria</taxon>
        <taxon>Pseudomonadati</taxon>
        <taxon>Pseudomonadota</taxon>
        <taxon>Gammaproteobacteria</taxon>
        <taxon>Alteromonadales</taxon>
        <taxon>Colwelliaceae</taxon>
        <taxon>Litorilituus</taxon>
    </lineage>
</organism>
<gene>
    <name evidence="2" type="ORF">EMK97_02450</name>
</gene>
<reference evidence="2 3" key="1">
    <citation type="submission" date="2018-12" db="EMBL/GenBank/DDBJ databases">
        <title>Complete genome of Litorilituus sediminis.</title>
        <authorList>
            <person name="Liu A."/>
            <person name="Rong J."/>
        </authorList>
    </citation>
    <scope>NUCLEOTIDE SEQUENCE [LARGE SCALE GENOMIC DNA]</scope>
    <source>
        <strain evidence="2 3">JCM 17549</strain>
    </source>
</reference>
<proteinExistence type="predicted"/>
<accession>A0A4P6P5M2</accession>
<keyword evidence="1" id="KW-1133">Transmembrane helix</keyword>
<feature type="transmembrane region" description="Helical" evidence="1">
    <location>
        <begin position="35"/>
        <end position="56"/>
    </location>
</feature>
<protein>
    <submittedName>
        <fullName evidence="2">DUF58 domain-containing protein</fullName>
    </submittedName>
</protein>
<dbReference type="PANTHER" id="PTHR34351">
    <property type="entry name" value="SLR1927 PROTEIN-RELATED"/>
    <property type="match status" value="1"/>
</dbReference>
<keyword evidence="3" id="KW-1185">Reference proteome</keyword>
<dbReference type="AlphaFoldDB" id="A0A4P6P5M2"/>
<dbReference type="PANTHER" id="PTHR34351:SF1">
    <property type="entry name" value="SLR1927 PROTEIN"/>
    <property type="match status" value="1"/>
</dbReference>
<dbReference type="Proteomes" id="UP000290244">
    <property type="component" value="Chromosome"/>
</dbReference>
<dbReference type="EMBL" id="CP034759">
    <property type="protein sequence ID" value="QBG34682.1"/>
    <property type="molecule type" value="Genomic_DNA"/>
</dbReference>
<evidence type="ECO:0000313" key="3">
    <source>
        <dbReference type="Proteomes" id="UP000290244"/>
    </source>
</evidence>
<evidence type="ECO:0000256" key="1">
    <source>
        <dbReference type="SAM" id="Phobius"/>
    </source>
</evidence>
<feature type="transmembrane region" description="Helical" evidence="1">
    <location>
        <begin position="63"/>
        <end position="83"/>
    </location>
</feature>